<organism evidence="3 4">
    <name type="scientific">Calocera cornea HHB12733</name>
    <dbReference type="NCBI Taxonomy" id="1353952"/>
    <lineage>
        <taxon>Eukaryota</taxon>
        <taxon>Fungi</taxon>
        <taxon>Dikarya</taxon>
        <taxon>Basidiomycota</taxon>
        <taxon>Agaricomycotina</taxon>
        <taxon>Dacrymycetes</taxon>
        <taxon>Dacrymycetales</taxon>
        <taxon>Dacrymycetaceae</taxon>
        <taxon>Calocera</taxon>
    </lineage>
</organism>
<proteinExistence type="predicted"/>
<gene>
    <name evidence="3" type="ORF">CALCODRAFT_481764</name>
</gene>
<dbReference type="InParanoid" id="A0A165HE71"/>
<keyword evidence="1" id="KW-0175">Coiled coil</keyword>
<protein>
    <submittedName>
        <fullName evidence="3">Uncharacterized protein</fullName>
    </submittedName>
</protein>
<feature type="coiled-coil region" evidence="1">
    <location>
        <begin position="89"/>
        <end position="123"/>
    </location>
</feature>
<keyword evidence="4" id="KW-1185">Reference proteome</keyword>
<sequence>MPPRSAAPKSKTSRTTRPIKSTQGKPARLAKATRFTLNEDDDIVPEEDDEVAEEDDEEDDGIDEATAKRILATKKKTPANKVDLNSAIAKHNKATMEALAQDREEAENEMRASSLHIRVLREKIWFINSVLDSDPPLSLNPVLDLIGARNKEAEDVQALYASLIDIVSANKDKELEATETLFYAQGKERAKSYKKTIKWAKAALDEGHGNQKAAADPSELIKHFIRAVAA</sequence>
<feature type="compositionally biased region" description="Acidic residues" evidence="2">
    <location>
        <begin position="38"/>
        <end position="63"/>
    </location>
</feature>
<reference evidence="3 4" key="1">
    <citation type="journal article" date="2016" name="Mol. Biol. Evol.">
        <title>Comparative Genomics of Early-Diverging Mushroom-Forming Fungi Provides Insights into the Origins of Lignocellulose Decay Capabilities.</title>
        <authorList>
            <person name="Nagy L.G."/>
            <person name="Riley R."/>
            <person name="Tritt A."/>
            <person name="Adam C."/>
            <person name="Daum C."/>
            <person name="Floudas D."/>
            <person name="Sun H."/>
            <person name="Yadav J.S."/>
            <person name="Pangilinan J."/>
            <person name="Larsson K.H."/>
            <person name="Matsuura K."/>
            <person name="Barry K."/>
            <person name="Labutti K."/>
            <person name="Kuo R."/>
            <person name="Ohm R.A."/>
            <person name="Bhattacharya S.S."/>
            <person name="Shirouzu T."/>
            <person name="Yoshinaga Y."/>
            <person name="Martin F.M."/>
            <person name="Grigoriev I.V."/>
            <person name="Hibbett D.S."/>
        </authorList>
    </citation>
    <scope>NUCLEOTIDE SEQUENCE [LARGE SCALE GENOMIC DNA]</scope>
    <source>
        <strain evidence="3 4">HHB12733</strain>
    </source>
</reference>
<accession>A0A165HE71</accession>
<evidence type="ECO:0000313" key="3">
    <source>
        <dbReference type="EMBL" id="KZT59181.1"/>
    </source>
</evidence>
<feature type="region of interest" description="Disordered" evidence="2">
    <location>
        <begin position="1"/>
        <end position="64"/>
    </location>
</feature>
<dbReference type="EMBL" id="KV423943">
    <property type="protein sequence ID" value="KZT59181.1"/>
    <property type="molecule type" value="Genomic_DNA"/>
</dbReference>
<dbReference type="Proteomes" id="UP000076842">
    <property type="component" value="Unassembled WGS sequence"/>
</dbReference>
<dbReference type="AlphaFoldDB" id="A0A165HE71"/>
<name>A0A165HE71_9BASI</name>
<evidence type="ECO:0000313" key="4">
    <source>
        <dbReference type="Proteomes" id="UP000076842"/>
    </source>
</evidence>
<evidence type="ECO:0000256" key="1">
    <source>
        <dbReference type="SAM" id="Coils"/>
    </source>
</evidence>
<evidence type="ECO:0000256" key="2">
    <source>
        <dbReference type="SAM" id="MobiDB-lite"/>
    </source>
</evidence>
<dbReference type="OrthoDB" id="10430450at2759"/>
<feature type="compositionally biased region" description="Polar residues" evidence="2">
    <location>
        <begin position="13"/>
        <end position="24"/>
    </location>
</feature>